<dbReference type="Proteomes" id="UP000608024">
    <property type="component" value="Unassembled WGS sequence"/>
</dbReference>
<evidence type="ECO:0000256" key="1">
    <source>
        <dbReference type="ARBA" id="ARBA00006464"/>
    </source>
</evidence>
<feature type="compositionally biased region" description="Low complexity" evidence="2">
    <location>
        <begin position="234"/>
        <end position="261"/>
    </location>
</feature>
<dbReference type="RefSeq" id="WP_229925497.1">
    <property type="nucleotide sequence ID" value="NZ_BNBT01000018.1"/>
</dbReference>
<evidence type="ECO:0000259" key="4">
    <source>
        <dbReference type="Pfam" id="PF02397"/>
    </source>
</evidence>
<evidence type="ECO:0000313" key="5">
    <source>
        <dbReference type="EMBL" id="GHE49175.1"/>
    </source>
</evidence>
<dbReference type="InterPro" id="IPR003362">
    <property type="entry name" value="Bact_transf"/>
</dbReference>
<feature type="transmembrane region" description="Helical" evidence="3">
    <location>
        <begin position="115"/>
        <end position="137"/>
    </location>
</feature>
<feature type="region of interest" description="Disordered" evidence="2">
    <location>
        <begin position="233"/>
        <end position="331"/>
    </location>
</feature>
<evidence type="ECO:0000313" key="6">
    <source>
        <dbReference type="Proteomes" id="UP000608024"/>
    </source>
</evidence>
<dbReference type="PANTHER" id="PTHR30576:SF0">
    <property type="entry name" value="UNDECAPRENYL-PHOSPHATE N-ACETYLGALACTOSAMINYL 1-PHOSPHATE TRANSFERASE-RELATED"/>
    <property type="match status" value="1"/>
</dbReference>
<name>A0A918ZEW2_9ACTN</name>
<feature type="transmembrane region" description="Helical" evidence="3">
    <location>
        <begin position="77"/>
        <end position="94"/>
    </location>
</feature>
<dbReference type="EMBL" id="BNBT01000018">
    <property type="protein sequence ID" value="GHE49175.1"/>
    <property type="molecule type" value="Genomic_DNA"/>
</dbReference>
<comment type="caution">
    <text evidence="5">The sequence shown here is derived from an EMBL/GenBank/DDBJ whole genome shotgun (WGS) entry which is preliminary data.</text>
</comment>
<reference evidence="5" key="2">
    <citation type="submission" date="2020-09" db="EMBL/GenBank/DDBJ databases">
        <authorList>
            <person name="Sun Q."/>
            <person name="Ohkuma M."/>
        </authorList>
    </citation>
    <scope>NUCLEOTIDE SEQUENCE</scope>
    <source>
        <strain evidence="5">JCM 4784</strain>
    </source>
</reference>
<feature type="transmembrane region" description="Helical" evidence="3">
    <location>
        <begin position="410"/>
        <end position="434"/>
    </location>
</feature>
<evidence type="ECO:0000256" key="3">
    <source>
        <dbReference type="SAM" id="Phobius"/>
    </source>
</evidence>
<feature type="transmembrane region" description="Helical" evidence="3">
    <location>
        <begin position="52"/>
        <end position="71"/>
    </location>
</feature>
<feature type="transmembrane region" description="Helical" evidence="3">
    <location>
        <begin position="157"/>
        <end position="183"/>
    </location>
</feature>
<comment type="similarity">
    <text evidence="1">Belongs to the bacterial sugar transferase family.</text>
</comment>
<organism evidence="5 6">
    <name type="scientific">Streptomyces longispororuber</name>
    <dbReference type="NCBI Taxonomy" id="68230"/>
    <lineage>
        <taxon>Bacteria</taxon>
        <taxon>Bacillati</taxon>
        <taxon>Actinomycetota</taxon>
        <taxon>Actinomycetes</taxon>
        <taxon>Kitasatosporales</taxon>
        <taxon>Streptomycetaceae</taxon>
        <taxon>Streptomyces</taxon>
    </lineage>
</organism>
<keyword evidence="3" id="KW-0812">Transmembrane</keyword>
<dbReference type="PANTHER" id="PTHR30576">
    <property type="entry name" value="COLANIC BIOSYNTHESIS UDP-GLUCOSE LIPID CARRIER TRANSFERASE"/>
    <property type="match status" value="1"/>
</dbReference>
<feature type="compositionally biased region" description="Low complexity" evidence="2">
    <location>
        <begin position="273"/>
        <end position="302"/>
    </location>
</feature>
<keyword evidence="6" id="KW-1185">Reference proteome</keyword>
<sequence length="594" mass="61823">MSAERTVATSSEELRQGQQGFASAVVVAPRDARGPRVGPGVRQPYRQGPPGPLVAADVTAAVLGALAYAAATRSGTAATLLVGALLTVTVGALNTRGGLYRPARLPRALDELPALCGRVAVAWCVTLTCVTALPGAVGGSGRAAVDAGQFFASAAQLAPLAPGALFTACAAHCALSVGSRALVYWRRRASLLRGPRPVLVLGDGAHARGVAGALLRHPRCGVRPVGVVCTPSDTGTSAPAEPASPAAPATTTGPTASAGPTVSADAEASDRPATASGRTGTSTTGTASPASTTSTTSTTGTADSVPAPAPTPTAPEDPGQDAPPGLPVLSTPDALHRAAIQNDVRTVLIAAGPADARERWLPTLHALGCDLWELASAPPGPTVPAQHIAGFPCRPLTSGGRGGARLRKRALDVVVSAALLLLAAPVLLVCALLLRTLEGPGVVFRQERVGMGGRRFTLLKFRTHRPADPQEAATRWSVADEDRISPYCRFLRRTSLDELPQLWNVLRGDMSLVGPRPERPYFVDRFSQQYPDYARRHRMPVGITGLAQIHGLRGDTSIEDRCRFDNAYIDGWSFWQDLCILLRTLGCLVRHTGS</sequence>
<evidence type="ECO:0000256" key="2">
    <source>
        <dbReference type="SAM" id="MobiDB-lite"/>
    </source>
</evidence>
<accession>A0A918ZEW2</accession>
<proteinExistence type="inferred from homology"/>
<feature type="domain" description="Bacterial sugar transferase" evidence="4">
    <location>
        <begin position="408"/>
        <end position="588"/>
    </location>
</feature>
<keyword evidence="3" id="KW-0472">Membrane</keyword>
<gene>
    <name evidence="5" type="ORF">GCM10018785_18410</name>
</gene>
<keyword evidence="3" id="KW-1133">Transmembrane helix</keyword>
<dbReference type="AlphaFoldDB" id="A0A918ZEW2"/>
<reference evidence="5" key="1">
    <citation type="journal article" date="2014" name="Int. J. Syst. Evol. Microbiol.">
        <title>Complete genome sequence of Corynebacterium casei LMG S-19264T (=DSM 44701T), isolated from a smear-ripened cheese.</title>
        <authorList>
            <consortium name="US DOE Joint Genome Institute (JGI-PGF)"/>
            <person name="Walter F."/>
            <person name="Albersmeier A."/>
            <person name="Kalinowski J."/>
            <person name="Ruckert C."/>
        </authorList>
    </citation>
    <scope>NUCLEOTIDE SEQUENCE</scope>
    <source>
        <strain evidence="5">JCM 4784</strain>
    </source>
</reference>
<dbReference type="Pfam" id="PF02397">
    <property type="entry name" value="Bac_transf"/>
    <property type="match status" value="1"/>
</dbReference>
<dbReference type="GO" id="GO:0016780">
    <property type="term" value="F:phosphotransferase activity, for other substituted phosphate groups"/>
    <property type="evidence" value="ECO:0007669"/>
    <property type="project" value="TreeGrafter"/>
</dbReference>
<protein>
    <recommendedName>
        <fullName evidence="4">Bacterial sugar transferase domain-containing protein</fullName>
    </recommendedName>
</protein>